<feature type="region of interest" description="Disordered" evidence="2">
    <location>
        <begin position="320"/>
        <end position="347"/>
    </location>
</feature>
<dbReference type="Proteomes" id="UP001595921">
    <property type="component" value="Unassembled WGS sequence"/>
</dbReference>
<protein>
    <submittedName>
        <fullName evidence="4">Carbon-nitrogen hydrolase family protein</fullName>
    </submittedName>
</protein>
<comment type="caution">
    <text evidence="4">The sequence shown here is derived from an EMBL/GenBank/DDBJ whole genome shotgun (WGS) entry which is preliminary data.</text>
</comment>
<dbReference type="PANTHER" id="PTHR46044:SF1">
    <property type="entry name" value="CN HYDROLASE DOMAIN-CONTAINING PROTEIN"/>
    <property type="match status" value="1"/>
</dbReference>
<dbReference type="EMBL" id="JBHSDS010000001">
    <property type="protein sequence ID" value="MFC4356460.1"/>
    <property type="molecule type" value="Genomic_DNA"/>
</dbReference>
<evidence type="ECO:0000313" key="5">
    <source>
        <dbReference type="Proteomes" id="UP001595921"/>
    </source>
</evidence>
<sequence>MPRESFTLGAAQVEPVYHDKAATLDLTCSYIEEAGREDVDLLAFPETFFPGYPYWRGSVSIPRWTDLVVELNRNSLAVDDEAVEVIGDAVDDADLHLVLGTNERSDRTGSETLYNSMFFFDRSGELVRVHRKLMPTHEERAIWGRGDPSSLQVHDTDLGRLGGLVCYENHMTLSKAALCAMGEEIHTAVWPGFWTQNGHPGDKSRAEDGAARDTCDIYPAVREYAFETQSFVLSCSAYMSEGAPEGFTEDELGFNVAAGGSMLVNPAGVVKAGPLVGEEGLLTAEFDRDERRATKAYFDAMGHYTRWDAVNLEVSDETLEPVHRHEHGNGTGRRAGRQGDRPRLSPAEAERIAADHELSIDAVEAVAEAVERR</sequence>
<dbReference type="InterPro" id="IPR044149">
    <property type="entry name" value="Nitrilases_CHs"/>
</dbReference>
<dbReference type="PANTHER" id="PTHR46044">
    <property type="entry name" value="NITRILASE"/>
    <property type="match status" value="1"/>
</dbReference>
<reference evidence="4 5" key="1">
    <citation type="journal article" date="2019" name="Int. J. Syst. Evol. Microbiol.">
        <title>The Global Catalogue of Microorganisms (GCM) 10K type strain sequencing project: providing services to taxonomists for standard genome sequencing and annotation.</title>
        <authorList>
            <consortium name="The Broad Institute Genomics Platform"/>
            <consortium name="The Broad Institute Genome Sequencing Center for Infectious Disease"/>
            <person name="Wu L."/>
            <person name="Ma J."/>
        </authorList>
    </citation>
    <scope>NUCLEOTIDE SEQUENCE [LARGE SCALE GENOMIC DNA]</scope>
    <source>
        <strain evidence="4 5">CGMCC 1.12553</strain>
    </source>
</reference>
<feature type="domain" description="CN hydrolase" evidence="3">
    <location>
        <begin position="6"/>
        <end position="288"/>
    </location>
</feature>
<comment type="similarity">
    <text evidence="1">Belongs to the carbon-nitrogen hydrolase superfamily. Nitrilase family.</text>
</comment>
<evidence type="ECO:0000313" key="4">
    <source>
        <dbReference type="EMBL" id="MFC4356460.1"/>
    </source>
</evidence>
<name>A0ABD5P6H0_9EURY</name>
<dbReference type="AlphaFoldDB" id="A0ABD5P6H0"/>
<accession>A0ABD5P6H0</accession>
<evidence type="ECO:0000259" key="3">
    <source>
        <dbReference type="PROSITE" id="PS50263"/>
    </source>
</evidence>
<feature type="compositionally biased region" description="Basic and acidic residues" evidence="2">
    <location>
        <begin position="337"/>
        <end position="347"/>
    </location>
</feature>
<keyword evidence="5" id="KW-1185">Reference proteome</keyword>
<dbReference type="SUPFAM" id="SSF56317">
    <property type="entry name" value="Carbon-nitrogen hydrolase"/>
    <property type="match status" value="1"/>
</dbReference>
<dbReference type="CDD" id="cd07564">
    <property type="entry name" value="nitrilases_CHs"/>
    <property type="match status" value="1"/>
</dbReference>
<dbReference type="InterPro" id="IPR036526">
    <property type="entry name" value="C-N_Hydrolase_sf"/>
</dbReference>
<dbReference type="GO" id="GO:0016787">
    <property type="term" value="F:hydrolase activity"/>
    <property type="evidence" value="ECO:0007669"/>
    <property type="project" value="UniProtKB-KW"/>
</dbReference>
<dbReference type="Gene3D" id="3.60.110.10">
    <property type="entry name" value="Carbon-nitrogen hydrolase"/>
    <property type="match status" value="1"/>
</dbReference>
<dbReference type="Pfam" id="PF00795">
    <property type="entry name" value="CN_hydrolase"/>
    <property type="match status" value="1"/>
</dbReference>
<dbReference type="InterPro" id="IPR003010">
    <property type="entry name" value="C-N_Hydrolase"/>
</dbReference>
<evidence type="ECO:0000256" key="2">
    <source>
        <dbReference type="SAM" id="MobiDB-lite"/>
    </source>
</evidence>
<dbReference type="RefSeq" id="WP_267624813.1">
    <property type="nucleotide sequence ID" value="NZ_JAODIW010000010.1"/>
</dbReference>
<keyword evidence="4" id="KW-0378">Hydrolase</keyword>
<evidence type="ECO:0000256" key="1">
    <source>
        <dbReference type="ARBA" id="ARBA00008129"/>
    </source>
</evidence>
<organism evidence="4 5">
    <name type="scientific">Halobium salinum</name>
    <dbReference type="NCBI Taxonomy" id="1364940"/>
    <lineage>
        <taxon>Archaea</taxon>
        <taxon>Methanobacteriati</taxon>
        <taxon>Methanobacteriota</taxon>
        <taxon>Stenosarchaea group</taxon>
        <taxon>Halobacteria</taxon>
        <taxon>Halobacteriales</taxon>
        <taxon>Haloferacaceae</taxon>
        <taxon>Halobium</taxon>
    </lineage>
</organism>
<proteinExistence type="inferred from homology"/>
<gene>
    <name evidence="4" type="ORF">ACFO0N_00685</name>
</gene>
<dbReference type="PROSITE" id="PS50263">
    <property type="entry name" value="CN_HYDROLASE"/>
    <property type="match status" value="1"/>
</dbReference>